<dbReference type="InterPro" id="IPR005135">
    <property type="entry name" value="Endo/exonuclease/phosphatase"/>
</dbReference>
<dbReference type="GO" id="GO:0003824">
    <property type="term" value="F:catalytic activity"/>
    <property type="evidence" value="ECO:0007669"/>
    <property type="project" value="InterPro"/>
</dbReference>
<dbReference type="Pfam" id="PF00078">
    <property type="entry name" value="RVT_1"/>
    <property type="match status" value="1"/>
</dbReference>
<comment type="caution">
    <text evidence="3">The sequence shown here is derived from an EMBL/GenBank/DDBJ whole genome shotgun (WGS) entry which is preliminary data.</text>
</comment>
<dbReference type="EMBL" id="JAULUE010002065">
    <property type="protein sequence ID" value="KAK5878255.1"/>
    <property type="molecule type" value="Genomic_DNA"/>
</dbReference>
<dbReference type="PROSITE" id="PS50878">
    <property type="entry name" value="RT_POL"/>
    <property type="match status" value="1"/>
</dbReference>
<dbReference type="AlphaFoldDB" id="A0AAN8B4A2"/>
<evidence type="ECO:0000313" key="3">
    <source>
        <dbReference type="EMBL" id="KAK5878255.1"/>
    </source>
</evidence>
<feature type="region of interest" description="Disordered" evidence="1">
    <location>
        <begin position="127"/>
        <end position="147"/>
    </location>
</feature>
<dbReference type="InterPro" id="IPR036691">
    <property type="entry name" value="Endo/exonu/phosph_ase_sf"/>
</dbReference>
<evidence type="ECO:0000256" key="1">
    <source>
        <dbReference type="SAM" id="MobiDB-lite"/>
    </source>
</evidence>
<protein>
    <recommendedName>
        <fullName evidence="2">Reverse transcriptase domain-containing protein</fullName>
    </recommendedName>
</protein>
<feature type="domain" description="Reverse transcriptase" evidence="2">
    <location>
        <begin position="666"/>
        <end position="942"/>
    </location>
</feature>
<dbReference type="CDD" id="cd01650">
    <property type="entry name" value="RT_nLTR_like"/>
    <property type="match status" value="1"/>
</dbReference>
<gene>
    <name evidence="3" type="ORF">CesoFtcFv8_023677</name>
</gene>
<dbReference type="InterPro" id="IPR043502">
    <property type="entry name" value="DNA/RNA_pol_sf"/>
</dbReference>
<name>A0AAN8B4A2_9TELE</name>
<evidence type="ECO:0000259" key="2">
    <source>
        <dbReference type="PROSITE" id="PS50878"/>
    </source>
</evidence>
<dbReference type="SUPFAM" id="SSF56219">
    <property type="entry name" value="DNase I-like"/>
    <property type="match status" value="1"/>
</dbReference>
<keyword evidence="4" id="KW-1185">Reference proteome</keyword>
<organism evidence="3 4">
    <name type="scientific">Champsocephalus esox</name>
    <name type="common">pike icefish</name>
    <dbReference type="NCBI Taxonomy" id="159716"/>
    <lineage>
        <taxon>Eukaryota</taxon>
        <taxon>Metazoa</taxon>
        <taxon>Chordata</taxon>
        <taxon>Craniata</taxon>
        <taxon>Vertebrata</taxon>
        <taxon>Euteleostomi</taxon>
        <taxon>Actinopterygii</taxon>
        <taxon>Neopterygii</taxon>
        <taxon>Teleostei</taxon>
        <taxon>Neoteleostei</taxon>
        <taxon>Acanthomorphata</taxon>
        <taxon>Eupercaria</taxon>
        <taxon>Perciformes</taxon>
        <taxon>Notothenioidei</taxon>
        <taxon>Channichthyidae</taxon>
        <taxon>Champsocephalus</taxon>
    </lineage>
</organism>
<dbReference type="SUPFAM" id="SSF56672">
    <property type="entry name" value="DNA/RNA polymerases"/>
    <property type="match status" value="1"/>
</dbReference>
<dbReference type="Gene3D" id="3.60.10.10">
    <property type="entry name" value="Endonuclease/exonuclease/phosphatase"/>
    <property type="match status" value="1"/>
</dbReference>
<evidence type="ECO:0000313" key="4">
    <source>
        <dbReference type="Proteomes" id="UP001335648"/>
    </source>
</evidence>
<accession>A0AAN8B4A2</accession>
<reference evidence="3 4" key="1">
    <citation type="journal article" date="2023" name="Mol. Biol. Evol.">
        <title>Genomics of Secondarily Temperate Adaptation in the Only Non-Antarctic Icefish.</title>
        <authorList>
            <person name="Rivera-Colon A.G."/>
            <person name="Rayamajhi N."/>
            <person name="Minhas B.F."/>
            <person name="Madrigal G."/>
            <person name="Bilyk K.T."/>
            <person name="Yoon V."/>
            <person name="Hune M."/>
            <person name="Gregory S."/>
            <person name="Cheng C.H.C."/>
            <person name="Catchen J.M."/>
        </authorList>
    </citation>
    <scope>NUCLEOTIDE SEQUENCE [LARGE SCALE GENOMIC DNA]</scope>
    <source>
        <strain evidence="3">JC2023a</strain>
    </source>
</reference>
<dbReference type="Pfam" id="PF03372">
    <property type="entry name" value="Exo_endo_phos"/>
    <property type="match status" value="1"/>
</dbReference>
<sequence length="1065" mass="118413">MLWIFLVSTGIIYLCAASLLAAVAANPLRPAFPPVIMLKYTVSQLLSLNKSSIPLSTSVIRHLGLLRRPRYIHRSTRRSFVYSQHGQQSIPSICSTQHTVAHLRRHQSAPPTVPLTLHGIPGPDSTPLRLPTQPAPPHSQLHRIPGADSTPLRLPICITNQFSLPPCPPPLRHHHPPSPPHPRVANLDNLIPLHPATTPPIPHLTNFALLNIRSLTNKTHILHEQILDKSIHFLLLTETWQQPNDFFSLNQTSPPGFNYITKPRPSRRGGGLAVIHNQNIRITELTLPSVPSFEFLAFKAPPSLTVILIYRPPKPDPSFLSDLTELLIIASSLSPRLLLLGDFNIHMDSPTCKHASELSSLLDNFSLTQHVTFPTHDKGHILDLVCSTNLPVLDLHPCPFPLSDHKLIQFAITSPVRHPPPSRNITFRNLRSVDPQHLSHLLSSTLPLDSNLSTPDDLLNHLNSTLLTSLNSLAPLKRKTVTFTTSSPWFTPALRRMKQTGRQLERLTKKSSLTVHHQSYKLHLTTYRDALTAAKSAYLSNIFTDPSRNPRTLFSTVNKLLKPRADTLTSSTSTLCSSFLQFFSDKITAINHSLSASPISPSFSPDLPTPPPHGPLSQFTLVSPSEILNLISSSKPTTCSLDPLPTPLLKSCLPILCPYLANLFNSSLSQGTVPSAFKTAAVTPILKKPGLDPSSLSNYRPISNLPFLSKTIERIISKQLHRHLQSNHLFEPLQSGFRPHHSTETALVRVLNDLLTSADTGSLNILILLDLSAAFDTVSHNILLTRLQDIGIEGTALRWLQSYLSDRSHFISLNNHSSATATVTQGVPQGSVLGPLLFIIYILPLGQILRHYNLDFHCYADDTQIYLSTKSLHNPPITHIESCLTDLKSWMQKNFLKLNSNKTELLLIGSKSTLSKTPNLTLTIDGTPVSPSTQARNLGVIFDPTLSLDSHIRQVVKISFFHLRNIAKIRPYLTRPAAERLIHAFISSRLDYCNSLLYGISSTSLSRLQRVQNAAARLLTHTKSWHHITPVLKELHWLPVTHRINYKLLVLTYKALHHLAPPVPH</sequence>
<dbReference type="PANTHER" id="PTHR33332">
    <property type="entry name" value="REVERSE TRANSCRIPTASE DOMAIN-CONTAINING PROTEIN"/>
    <property type="match status" value="1"/>
</dbReference>
<dbReference type="Proteomes" id="UP001335648">
    <property type="component" value="Unassembled WGS sequence"/>
</dbReference>
<proteinExistence type="predicted"/>
<dbReference type="InterPro" id="IPR000477">
    <property type="entry name" value="RT_dom"/>
</dbReference>